<evidence type="ECO:0000313" key="2">
    <source>
        <dbReference type="Proteomes" id="UP000595857"/>
    </source>
</evidence>
<evidence type="ECO:0000313" key="1">
    <source>
        <dbReference type="EMBL" id="QQR39015.1"/>
    </source>
</evidence>
<dbReference type="RefSeq" id="WP_201632405.1">
    <property type="nucleotide sequence ID" value="NZ_CP068046.1"/>
</dbReference>
<protein>
    <recommendedName>
        <fullName evidence="3">XRE family transcriptional regulator</fullName>
    </recommendedName>
</protein>
<dbReference type="Proteomes" id="UP000595857">
    <property type="component" value="Chromosome"/>
</dbReference>
<gene>
    <name evidence="1" type="ORF">JI748_14905</name>
</gene>
<evidence type="ECO:0008006" key="3">
    <source>
        <dbReference type="Google" id="ProtNLM"/>
    </source>
</evidence>
<organism evidence="1 2">
    <name type="scientific">Devosia rhizoryzae</name>
    <dbReference type="NCBI Taxonomy" id="2774137"/>
    <lineage>
        <taxon>Bacteria</taxon>
        <taxon>Pseudomonadati</taxon>
        <taxon>Pseudomonadota</taxon>
        <taxon>Alphaproteobacteria</taxon>
        <taxon>Hyphomicrobiales</taxon>
        <taxon>Devosiaceae</taxon>
        <taxon>Devosia</taxon>
    </lineage>
</organism>
<sequence>MTRPVEDVENILAAFAIEPSHDKATLDRYMTTYPDLQTDLLDLVLELELDGENDTPIDMESPLVLASWNRYSLSSTAPLTAKGFTKEVAVSIGVRTMVVMQLRDRAVQIASIPSRFLSRLAEALSTSVDELTAYLSEPRTLATGASYKADGKPSVGPQLTLPELLAQCGHSPDEIAQLLEEA</sequence>
<reference evidence="1 2" key="1">
    <citation type="submission" date="2021-01" db="EMBL/GenBank/DDBJ databases">
        <title>Genome seq and assembly of Devosia sp. LEGU1.</title>
        <authorList>
            <person name="Chhetri G."/>
        </authorList>
    </citation>
    <scope>NUCLEOTIDE SEQUENCE [LARGE SCALE GENOMIC DNA]</scope>
    <source>
        <strain evidence="1 2">LEGU1</strain>
    </source>
</reference>
<accession>A0ABX7C460</accession>
<dbReference type="EMBL" id="CP068046">
    <property type="protein sequence ID" value="QQR39015.1"/>
    <property type="molecule type" value="Genomic_DNA"/>
</dbReference>
<name>A0ABX7C460_9HYPH</name>
<keyword evidence="2" id="KW-1185">Reference proteome</keyword>
<proteinExistence type="predicted"/>